<name>A0ACA9NRM8_9GLOM</name>
<feature type="non-terminal residue" evidence="1">
    <location>
        <position position="144"/>
    </location>
</feature>
<accession>A0ACA9NRM8</accession>
<feature type="non-terminal residue" evidence="1">
    <location>
        <position position="1"/>
    </location>
</feature>
<dbReference type="EMBL" id="CAJVPU010019428">
    <property type="protein sequence ID" value="CAG8671628.1"/>
    <property type="molecule type" value="Genomic_DNA"/>
</dbReference>
<sequence length="144" mass="16157">YVDLDDWGLAQVAFNLLEERHKLFCTQLGNGKQLYMPTIGTNSSCTSLHIRNKSCGNYNHPKMGLSSVVVDANTYAEGIFSTALGTASLHKGFFRRSRTLKESKMAVPSSKNTLAAVSREHLEYQLPDPSKEYRVKRVYKALLK</sequence>
<reference evidence="1" key="1">
    <citation type="submission" date="2021-06" db="EMBL/GenBank/DDBJ databases">
        <authorList>
            <person name="Kallberg Y."/>
            <person name="Tangrot J."/>
            <person name="Rosling A."/>
        </authorList>
    </citation>
    <scope>NUCLEOTIDE SEQUENCE</scope>
    <source>
        <strain evidence="1">IL203A</strain>
    </source>
</reference>
<keyword evidence="2" id="KW-1185">Reference proteome</keyword>
<evidence type="ECO:0000313" key="1">
    <source>
        <dbReference type="EMBL" id="CAG8671628.1"/>
    </source>
</evidence>
<gene>
    <name evidence="1" type="ORF">DHETER_LOCUS10210</name>
</gene>
<protein>
    <submittedName>
        <fullName evidence="1">11165_t:CDS:1</fullName>
    </submittedName>
</protein>
<dbReference type="Proteomes" id="UP000789702">
    <property type="component" value="Unassembled WGS sequence"/>
</dbReference>
<organism evidence="1 2">
    <name type="scientific">Dentiscutata heterogama</name>
    <dbReference type="NCBI Taxonomy" id="1316150"/>
    <lineage>
        <taxon>Eukaryota</taxon>
        <taxon>Fungi</taxon>
        <taxon>Fungi incertae sedis</taxon>
        <taxon>Mucoromycota</taxon>
        <taxon>Glomeromycotina</taxon>
        <taxon>Glomeromycetes</taxon>
        <taxon>Diversisporales</taxon>
        <taxon>Gigasporaceae</taxon>
        <taxon>Dentiscutata</taxon>
    </lineage>
</organism>
<proteinExistence type="predicted"/>
<comment type="caution">
    <text evidence="1">The sequence shown here is derived from an EMBL/GenBank/DDBJ whole genome shotgun (WGS) entry which is preliminary data.</text>
</comment>
<evidence type="ECO:0000313" key="2">
    <source>
        <dbReference type="Proteomes" id="UP000789702"/>
    </source>
</evidence>